<gene>
    <name evidence="2" type="ORF">INT47_001432</name>
</gene>
<organism evidence="2 3">
    <name type="scientific">Mucor saturninus</name>
    <dbReference type="NCBI Taxonomy" id="64648"/>
    <lineage>
        <taxon>Eukaryota</taxon>
        <taxon>Fungi</taxon>
        <taxon>Fungi incertae sedis</taxon>
        <taxon>Mucoromycota</taxon>
        <taxon>Mucoromycotina</taxon>
        <taxon>Mucoromycetes</taxon>
        <taxon>Mucorales</taxon>
        <taxon>Mucorineae</taxon>
        <taxon>Mucoraceae</taxon>
        <taxon>Mucor</taxon>
    </lineage>
</organism>
<evidence type="ECO:0000313" key="3">
    <source>
        <dbReference type="Proteomes" id="UP000603453"/>
    </source>
</evidence>
<dbReference type="AlphaFoldDB" id="A0A8H7QYW9"/>
<reference evidence="2" key="1">
    <citation type="submission" date="2020-12" db="EMBL/GenBank/DDBJ databases">
        <title>Metabolic potential, ecology and presence of endohyphal bacteria is reflected in genomic diversity of Mucoromycotina.</title>
        <authorList>
            <person name="Muszewska A."/>
            <person name="Okrasinska A."/>
            <person name="Steczkiewicz K."/>
            <person name="Drgas O."/>
            <person name="Orlowska M."/>
            <person name="Perlinska-Lenart U."/>
            <person name="Aleksandrzak-Piekarczyk T."/>
            <person name="Szatraj K."/>
            <person name="Zielenkiewicz U."/>
            <person name="Pilsyk S."/>
            <person name="Malc E."/>
            <person name="Mieczkowski P."/>
            <person name="Kruszewska J.S."/>
            <person name="Biernat P."/>
            <person name="Pawlowska J."/>
        </authorList>
    </citation>
    <scope>NUCLEOTIDE SEQUENCE</scope>
    <source>
        <strain evidence="2">WA0000017839</strain>
    </source>
</reference>
<keyword evidence="3" id="KW-1185">Reference proteome</keyword>
<comment type="caution">
    <text evidence="2">The sequence shown here is derived from an EMBL/GenBank/DDBJ whole genome shotgun (WGS) entry which is preliminary data.</text>
</comment>
<dbReference type="OrthoDB" id="2244755at2759"/>
<feature type="coiled-coil region" evidence="1">
    <location>
        <begin position="81"/>
        <end position="167"/>
    </location>
</feature>
<dbReference type="Gene3D" id="1.10.287.2610">
    <property type="match status" value="1"/>
</dbReference>
<evidence type="ECO:0000313" key="2">
    <source>
        <dbReference type="EMBL" id="KAG2201344.1"/>
    </source>
</evidence>
<accession>A0A8H7QYW9</accession>
<sequence>MIVNIEKAEEIVGYSVTKKKTGIQKRLLQQVIDTVEQRRAMIREFIFTVERIRIQYEIQQKSLEQFIHQLDEREQSLDQGLAKIGSQQKELERRQVQVEQELQSIRLIAENYREKKKKREQEYSLVASVPILSAQSKKRYIKARNKYSDAEQQVSESRQALEKCRDHLRLISKTVSAQYSEQDRVHHQRRGSKDTLLSSTQQLDYLQKGCDFWSEFDSYQAQLVLESAIYLREKINCHTPHGNNQLLDMDQVWQKTFLLACFEYGDGELYAHEKWNVDTLQITFDCEMCQTSQTGWPKVAYETDLVCQLCYSTIPQDSFLTKPMPRIPSHSKMRKLFSTLFNTHSKVNPI</sequence>
<proteinExistence type="predicted"/>
<dbReference type="EMBL" id="JAEPRD010000072">
    <property type="protein sequence ID" value="KAG2201344.1"/>
    <property type="molecule type" value="Genomic_DNA"/>
</dbReference>
<name>A0A8H7QYW9_9FUNG</name>
<dbReference type="Proteomes" id="UP000603453">
    <property type="component" value="Unassembled WGS sequence"/>
</dbReference>
<protein>
    <submittedName>
        <fullName evidence="2">Uncharacterized protein</fullName>
    </submittedName>
</protein>
<keyword evidence="1" id="KW-0175">Coiled coil</keyword>
<evidence type="ECO:0000256" key="1">
    <source>
        <dbReference type="SAM" id="Coils"/>
    </source>
</evidence>